<comment type="caution">
    <text evidence="4">The sequence shown here is derived from an EMBL/GenBank/DDBJ whole genome shotgun (WGS) entry which is preliminary data.</text>
</comment>
<evidence type="ECO:0000313" key="5">
    <source>
        <dbReference type="Proteomes" id="UP001169069"/>
    </source>
</evidence>
<evidence type="ECO:0000313" key="4">
    <source>
        <dbReference type="EMBL" id="MDM5271772.1"/>
    </source>
</evidence>
<keyword evidence="2" id="KW-0288">FMN</keyword>
<evidence type="ECO:0000256" key="2">
    <source>
        <dbReference type="ARBA" id="ARBA00022643"/>
    </source>
</evidence>
<gene>
    <name evidence="4" type="ORF">PGH07_06255</name>
</gene>
<dbReference type="PANTHER" id="PTHR43278:SF2">
    <property type="entry name" value="IRON-SULFUR FLAVOPROTEIN"/>
    <property type="match status" value="1"/>
</dbReference>
<dbReference type="Gene3D" id="3.40.50.360">
    <property type="match status" value="1"/>
</dbReference>
<dbReference type="Proteomes" id="UP001169069">
    <property type="component" value="Unassembled WGS sequence"/>
</dbReference>
<dbReference type="SUPFAM" id="SSF52218">
    <property type="entry name" value="Flavoproteins"/>
    <property type="match status" value="1"/>
</dbReference>
<dbReference type="EMBL" id="JAQIBD010000002">
    <property type="protein sequence ID" value="MDM5271772.1"/>
    <property type="molecule type" value="Genomic_DNA"/>
</dbReference>
<accession>A0ABT7QY62</accession>
<dbReference type="Pfam" id="PF03358">
    <property type="entry name" value="FMN_red"/>
    <property type="match status" value="1"/>
</dbReference>
<evidence type="ECO:0000256" key="1">
    <source>
        <dbReference type="ARBA" id="ARBA00022630"/>
    </source>
</evidence>
<sequence>MVIIMKVLAISGSYRSDGITEQVIKIMEDTLRLSGVEVETIMLREYPIEFCLNCRACTQEPGTAPGKCVQEDKMQELIEKMEEADALILASPTNFGTVTALFKRFMERLVAYAYWPWGIPTPQYRKNQAIQKKAVLVSSCAAPSILAYLFSDTIKRLKYAAKTIGAKTVGTMYIGLIAGEEHHKLSEGDKKRAEKLARKLL</sequence>
<organism evidence="4 5">
    <name type="scientific">Sulfurovum zhangzhouensis</name>
    <dbReference type="NCBI Taxonomy" id="3019067"/>
    <lineage>
        <taxon>Bacteria</taxon>
        <taxon>Pseudomonadati</taxon>
        <taxon>Campylobacterota</taxon>
        <taxon>Epsilonproteobacteria</taxon>
        <taxon>Campylobacterales</taxon>
        <taxon>Sulfurovaceae</taxon>
        <taxon>Sulfurovum</taxon>
    </lineage>
</organism>
<dbReference type="InterPro" id="IPR029039">
    <property type="entry name" value="Flavoprotein-like_sf"/>
</dbReference>
<dbReference type="PANTHER" id="PTHR43278">
    <property type="entry name" value="NAD(P)H-DEPENDENT FMN-CONTAINING OXIDOREDUCTASE YWQN-RELATED"/>
    <property type="match status" value="1"/>
</dbReference>
<keyword evidence="1" id="KW-0285">Flavoprotein</keyword>
<reference evidence="4" key="1">
    <citation type="submission" date="2023-01" db="EMBL/GenBank/DDBJ databases">
        <title>Sulfurovum sp. zt1-1 genome assembly.</title>
        <authorList>
            <person name="Wang J."/>
        </authorList>
    </citation>
    <scope>NUCLEOTIDE SEQUENCE</scope>
    <source>
        <strain evidence="4">Zt1-1</strain>
    </source>
</reference>
<evidence type="ECO:0000259" key="3">
    <source>
        <dbReference type="Pfam" id="PF03358"/>
    </source>
</evidence>
<keyword evidence="5" id="KW-1185">Reference proteome</keyword>
<dbReference type="InterPro" id="IPR051796">
    <property type="entry name" value="ISF_SsuE-like"/>
</dbReference>
<protein>
    <submittedName>
        <fullName evidence="4">Flavodoxin family protein</fullName>
    </submittedName>
</protein>
<dbReference type="InterPro" id="IPR005025">
    <property type="entry name" value="FMN_Rdtase-like_dom"/>
</dbReference>
<feature type="domain" description="NADPH-dependent FMN reductase-like" evidence="3">
    <location>
        <begin position="5"/>
        <end position="140"/>
    </location>
</feature>
<name>A0ABT7QY62_9BACT</name>
<proteinExistence type="predicted"/>